<evidence type="ECO:0000313" key="2">
    <source>
        <dbReference type="Proteomes" id="UP001196413"/>
    </source>
</evidence>
<name>A0AAD5QGF1_PARTN</name>
<dbReference type="Proteomes" id="UP001196413">
    <property type="component" value="Unassembled WGS sequence"/>
</dbReference>
<evidence type="ECO:0000313" key="1">
    <source>
        <dbReference type="EMBL" id="KAJ1350983.1"/>
    </source>
</evidence>
<proteinExistence type="predicted"/>
<sequence length="211" mass="24395">MNRYFFAIQLKNVKVNSTIAAKYVISQLLSELLTLDRARLLISFMEKEPRIRFSSEDIALGKKTLTEKGQRAKADLLEKLRRRNQTYARWLDTPVEELEKELEHIRENPNHKPVVVSSIHEVILKKVFAEEPVNYEKIEHHLRLVKESSSPPTFRLTDLARKIFPAQLTRLLREELRCCAAVMGDPEGSCISRGCSDLRCTLGFEWTTGRS</sequence>
<dbReference type="AlphaFoldDB" id="A0AAD5QGF1"/>
<keyword evidence="2" id="KW-1185">Reference proteome</keyword>
<dbReference type="EMBL" id="JAHQIW010000979">
    <property type="protein sequence ID" value="KAJ1350983.1"/>
    <property type="molecule type" value="Genomic_DNA"/>
</dbReference>
<accession>A0AAD5QGF1</accession>
<protein>
    <submittedName>
        <fullName evidence="1">Uncharacterized protein</fullName>
    </submittedName>
</protein>
<reference evidence="1" key="1">
    <citation type="submission" date="2021-06" db="EMBL/GenBank/DDBJ databases">
        <title>Parelaphostrongylus tenuis whole genome reference sequence.</title>
        <authorList>
            <person name="Garwood T.J."/>
            <person name="Larsen P.A."/>
            <person name="Fountain-Jones N.M."/>
            <person name="Garbe J.R."/>
            <person name="Macchietto M.G."/>
            <person name="Kania S.A."/>
            <person name="Gerhold R.W."/>
            <person name="Richards J.E."/>
            <person name="Wolf T.M."/>
        </authorList>
    </citation>
    <scope>NUCLEOTIDE SEQUENCE</scope>
    <source>
        <strain evidence="1">MNPRO001-30</strain>
        <tissue evidence="1">Meninges</tissue>
    </source>
</reference>
<organism evidence="1 2">
    <name type="scientific">Parelaphostrongylus tenuis</name>
    <name type="common">Meningeal worm</name>
    <dbReference type="NCBI Taxonomy" id="148309"/>
    <lineage>
        <taxon>Eukaryota</taxon>
        <taxon>Metazoa</taxon>
        <taxon>Ecdysozoa</taxon>
        <taxon>Nematoda</taxon>
        <taxon>Chromadorea</taxon>
        <taxon>Rhabditida</taxon>
        <taxon>Rhabditina</taxon>
        <taxon>Rhabditomorpha</taxon>
        <taxon>Strongyloidea</taxon>
        <taxon>Metastrongylidae</taxon>
        <taxon>Parelaphostrongylus</taxon>
    </lineage>
</organism>
<gene>
    <name evidence="1" type="ORF">KIN20_006916</name>
</gene>
<comment type="caution">
    <text evidence="1">The sequence shown here is derived from an EMBL/GenBank/DDBJ whole genome shotgun (WGS) entry which is preliminary data.</text>
</comment>